<sequence>MPAGSGAIFMRFDRQPKLWRDRHGRAHREIEANVPIHSASIERVTGPIEAAYARQSHDFERLLAEGLSRPNPIVTPYGRDALYTWLVEAPSARNVLLWLADLIEPERIENAEFSRLGGTGIWALTVKLPRSWRASYRIATSAADPSDSPWRAARGYGPVRVSALESSSLDRRSSEAMRSTAGEFSLAAGPEAPPELWRCDVGHEAECSDAGRRTGGEAARQGECTRPGDSRPPRSRGAQKGGELALRGGVEQISDGCEQAWIYVPKADVPDFDRPTPLLLLFDGGTWARDIELPRLLDAAIASGAIAPLHVAMLEAGSEGDRWESLGVPCGQVDAVLDWLLPELRSRYNVAHDGESTWAAGQSLGGLSALWTAALSEGQVRHVVAQSPSLWRFDLAGPLAEAPWDSIRIDVGALEGTAHLAHRLAARVPGIDVKEFCGGHDWACWRAALFSALAGM</sequence>
<evidence type="ECO:0000313" key="7">
    <source>
        <dbReference type="EMBL" id="OAP85541.1"/>
    </source>
</evidence>
<dbReference type="EMBL" id="LVZK01000002">
    <property type="protein sequence ID" value="OAP85541.1"/>
    <property type="molecule type" value="Genomic_DNA"/>
</dbReference>
<evidence type="ECO:0000313" key="8">
    <source>
        <dbReference type="Proteomes" id="UP000078368"/>
    </source>
</evidence>
<dbReference type="InterPro" id="IPR013783">
    <property type="entry name" value="Ig-like_fold"/>
</dbReference>
<feature type="domain" description="Enterochelin esterase N-terminal" evidence="6">
    <location>
        <begin position="91"/>
        <end position="197"/>
    </location>
</feature>
<dbReference type="GO" id="GO:0005506">
    <property type="term" value="F:iron ion binding"/>
    <property type="evidence" value="ECO:0007669"/>
    <property type="project" value="InterPro"/>
</dbReference>
<dbReference type="InterPro" id="IPR021764">
    <property type="entry name" value="Enterochelin_esterase_N"/>
</dbReference>
<proteinExistence type="inferred from homology"/>
<keyword evidence="8" id="KW-1185">Reference proteome</keyword>
<dbReference type="GO" id="GO:0005737">
    <property type="term" value="C:cytoplasm"/>
    <property type="evidence" value="ECO:0007669"/>
    <property type="project" value="UniProtKB-SubCell"/>
</dbReference>
<evidence type="ECO:0000259" key="6">
    <source>
        <dbReference type="Pfam" id="PF11806"/>
    </source>
</evidence>
<dbReference type="InterPro" id="IPR029058">
    <property type="entry name" value="AB_hydrolase_fold"/>
</dbReference>
<dbReference type="Pfam" id="PF00756">
    <property type="entry name" value="Esterase"/>
    <property type="match status" value="1"/>
</dbReference>
<evidence type="ECO:0000256" key="2">
    <source>
        <dbReference type="ARBA" id="ARBA00022490"/>
    </source>
</evidence>
<comment type="subcellular location">
    <subcellularLocation>
        <location evidence="1">Cytoplasm</location>
    </subcellularLocation>
</comment>
<reference evidence="7 8" key="1">
    <citation type="submission" date="2016-04" db="EMBL/GenBank/DDBJ databases">
        <title>Peptidophaga gingivicola gen. nov., sp. nov., isolated from human subgingival plaque.</title>
        <authorList>
            <person name="Beall C.J."/>
            <person name="Mokrzan E.M."/>
            <person name="Griffen A.L."/>
            <person name="Leys E.J."/>
        </authorList>
    </citation>
    <scope>NUCLEOTIDE SEQUENCE [LARGE SCALE GENOMIC DNA]</scope>
    <source>
        <strain evidence="7 8">BA112</strain>
    </source>
</reference>
<evidence type="ECO:0000256" key="5">
    <source>
        <dbReference type="SAM" id="MobiDB-lite"/>
    </source>
</evidence>
<dbReference type="PANTHER" id="PTHR48098">
    <property type="entry name" value="ENTEROCHELIN ESTERASE-RELATED"/>
    <property type="match status" value="1"/>
</dbReference>
<dbReference type="Pfam" id="PF11806">
    <property type="entry name" value="Enterochelin_N"/>
    <property type="match status" value="1"/>
</dbReference>
<dbReference type="Proteomes" id="UP000078368">
    <property type="component" value="Unassembled WGS sequence"/>
</dbReference>
<dbReference type="STRING" id="1823756.A4H34_08015"/>
<accession>A0A179B378</accession>
<gene>
    <name evidence="7" type="ORF">A4H34_08015</name>
</gene>
<name>A0A179B378_9ACTO</name>
<evidence type="ECO:0000256" key="1">
    <source>
        <dbReference type="ARBA" id="ARBA00004496"/>
    </source>
</evidence>
<dbReference type="InterPro" id="IPR050583">
    <property type="entry name" value="Mycobacterial_A85_antigen"/>
</dbReference>
<dbReference type="Gene3D" id="3.40.50.1820">
    <property type="entry name" value="alpha/beta hydrolase"/>
    <property type="match status" value="1"/>
</dbReference>
<comment type="similarity">
    <text evidence="4">Belongs to the Fes family.</text>
</comment>
<dbReference type="AlphaFoldDB" id="A0A179B378"/>
<feature type="region of interest" description="Disordered" evidence="5">
    <location>
        <begin position="207"/>
        <end position="243"/>
    </location>
</feature>
<dbReference type="InterPro" id="IPR014756">
    <property type="entry name" value="Ig_E-set"/>
</dbReference>
<organism evidence="7 8">
    <name type="scientific">Peptidiphaga gingivicola</name>
    <dbReference type="NCBI Taxonomy" id="2741497"/>
    <lineage>
        <taxon>Bacteria</taxon>
        <taxon>Bacillati</taxon>
        <taxon>Actinomycetota</taxon>
        <taxon>Actinomycetes</taxon>
        <taxon>Actinomycetales</taxon>
        <taxon>Actinomycetaceae</taxon>
        <taxon>Peptidiphaga</taxon>
    </lineage>
</organism>
<evidence type="ECO:0000256" key="4">
    <source>
        <dbReference type="ARBA" id="ARBA00024201"/>
    </source>
</evidence>
<keyword evidence="2" id="KW-0963">Cytoplasm</keyword>
<dbReference type="Gene3D" id="2.60.40.10">
    <property type="entry name" value="Immunoglobulins"/>
    <property type="match status" value="1"/>
</dbReference>
<dbReference type="GO" id="GO:0006826">
    <property type="term" value="P:iron ion transport"/>
    <property type="evidence" value="ECO:0007669"/>
    <property type="project" value="InterPro"/>
</dbReference>
<dbReference type="InterPro" id="IPR000801">
    <property type="entry name" value="Esterase-like"/>
</dbReference>
<protein>
    <recommendedName>
        <fullName evidence="6">Enterochelin esterase N-terminal domain-containing protein</fullName>
    </recommendedName>
</protein>
<dbReference type="SUPFAM" id="SSF53474">
    <property type="entry name" value="alpha/beta-Hydrolases"/>
    <property type="match status" value="1"/>
</dbReference>
<keyword evidence="3" id="KW-0378">Hydrolase</keyword>
<evidence type="ECO:0000256" key="3">
    <source>
        <dbReference type="ARBA" id="ARBA00022801"/>
    </source>
</evidence>
<dbReference type="GO" id="GO:0005975">
    <property type="term" value="P:carbohydrate metabolic process"/>
    <property type="evidence" value="ECO:0007669"/>
    <property type="project" value="UniProtKB-ARBA"/>
</dbReference>
<comment type="caution">
    <text evidence="7">The sequence shown here is derived from an EMBL/GenBank/DDBJ whole genome shotgun (WGS) entry which is preliminary data.</text>
</comment>
<dbReference type="SUPFAM" id="SSF81296">
    <property type="entry name" value="E set domains"/>
    <property type="match status" value="1"/>
</dbReference>
<dbReference type="GO" id="GO:0008849">
    <property type="term" value="F:enterochelin esterase activity"/>
    <property type="evidence" value="ECO:0007669"/>
    <property type="project" value="InterPro"/>
</dbReference>
<dbReference type="PANTHER" id="PTHR48098:SF3">
    <property type="entry name" value="IRON(III) ENTEROBACTIN ESTERASE"/>
    <property type="match status" value="1"/>
</dbReference>